<sequence>MVKDEVVCDHKEKRRMRLAVNTGAPATWVPGVHSNCNHNEIAALKLRSLAPCPTPGQFKLGDRFLSEFKKVRNLMHGYAGDRWSNLQTALSYEGSLRRRYLEAERSLRVDGPVTGGDAYLRAFLKAEKFGIDKVAKPRMIFPRSPRYNLCLGSWLKPLEHWLWGYLTAKRLFGGSSCRVVAKGLSPRQRANLIVRKFQSFKDCVVFEVDGKAFEAHVSREQLVQEHSIYLAAHHGAKELRGLLRHQLSLSGVTQGGVKFSRLGGRASGDFNTGMGNTLIMLCAVVSALRGRVRFDTLVDGDNALVFLERGDSSEVINKFASWVFDESGHEMTLERPVSCIEEVRFGRSAPIFLGHGLGYTMVREISAVLSGAFASHKWLKEPKFALRWCNGVARCELSLSVGLPVLQAFSLGVLKNTPSRKKVPVEALRDYLVVGGWLAGEEHSRPPTRECRISFERAFGLSPEEQVRWEGALGQCRVDCDFDLQPTPDPRLLWSAVPGLVEPRMDERIWW</sequence>
<evidence type="ECO:0000259" key="5">
    <source>
        <dbReference type="PROSITE" id="PS50507"/>
    </source>
</evidence>
<evidence type="ECO:0000256" key="1">
    <source>
        <dbReference type="ARBA" id="ARBA00022679"/>
    </source>
</evidence>
<dbReference type="InterPro" id="IPR002166">
    <property type="entry name" value="RNA_pol_HCV"/>
</dbReference>
<dbReference type="Pfam" id="PF00998">
    <property type="entry name" value="RdRP_3"/>
    <property type="match status" value="1"/>
</dbReference>
<dbReference type="InterPro" id="IPR007094">
    <property type="entry name" value="RNA-dir_pol_PSvirus"/>
</dbReference>
<reference evidence="6" key="1">
    <citation type="journal article" date="2020" name="Virus Evol.">
        <title>Analysis of the virome associated to grapevine downy mildew lesions reveals new mycovirus lineages.</title>
        <authorList>
            <person name="Chiapello M."/>
            <person name="Rodriguez-Romero J."/>
            <person name="Ayllon M.A."/>
            <person name="Turina M."/>
        </authorList>
    </citation>
    <scope>NUCLEOTIDE SEQUENCE</scope>
    <source>
        <strain evidence="6">DMS4-DN34380</strain>
    </source>
</reference>
<dbReference type="CDD" id="cd23179">
    <property type="entry name" value="ps_ssRNAv_Tolivirales_RdRp"/>
    <property type="match status" value="1"/>
</dbReference>
<dbReference type="EC" id="2.7.7.48" evidence="4"/>
<feature type="domain" description="RdRp catalytic" evidence="5">
    <location>
        <begin position="203"/>
        <end position="315"/>
    </location>
</feature>
<dbReference type="InterPro" id="IPR043502">
    <property type="entry name" value="DNA/RNA_pol_sf"/>
</dbReference>
<comment type="catalytic activity">
    <reaction evidence="4">
        <text>RNA(n) + a ribonucleoside 5'-triphosphate = RNA(n+1) + diphosphate</text>
        <dbReference type="Rhea" id="RHEA:21248"/>
        <dbReference type="Rhea" id="RHEA-COMP:14527"/>
        <dbReference type="Rhea" id="RHEA-COMP:17342"/>
        <dbReference type="ChEBI" id="CHEBI:33019"/>
        <dbReference type="ChEBI" id="CHEBI:61557"/>
        <dbReference type="ChEBI" id="CHEBI:140395"/>
        <dbReference type="EC" id="2.7.7.48"/>
    </reaction>
</comment>
<organism evidence="6">
    <name type="scientific">Plasmopara viticola lesion associated ambiguivirus 1</name>
    <dbReference type="NCBI Taxonomy" id="2692082"/>
    <lineage>
        <taxon>Viruses</taxon>
        <taxon>Riboviria</taxon>
    </lineage>
</organism>
<keyword evidence="4" id="KW-0696">RNA-directed RNA polymerase</keyword>
<dbReference type="GO" id="GO:0000166">
    <property type="term" value="F:nucleotide binding"/>
    <property type="evidence" value="ECO:0007669"/>
    <property type="project" value="UniProtKB-KW"/>
</dbReference>
<protein>
    <recommendedName>
        <fullName evidence="4">RNA-directed RNA polymerase</fullName>
        <ecNumber evidence="4">2.7.7.48</ecNumber>
    </recommendedName>
</protein>
<dbReference type="PROSITE" id="PS50507">
    <property type="entry name" value="RDRP_SSRNA_POS"/>
    <property type="match status" value="1"/>
</dbReference>
<dbReference type="GO" id="GO:0003968">
    <property type="term" value="F:RNA-directed RNA polymerase activity"/>
    <property type="evidence" value="ECO:0007669"/>
    <property type="project" value="UniProtKB-KW"/>
</dbReference>
<name>A0A6B9Q4W1_9VIRU</name>
<dbReference type="GO" id="GO:0003723">
    <property type="term" value="F:RNA binding"/>
    <property type="evidence" value="ECO:0007669"/>
    <property type="project" value="InterPro"/>
</dbReference>
<evidence type="ECO:0000256" key="2">
    <source>
        <dbReference type="ARBA" id="ARBA00022695"/>
    </source>
</evidence>
<evidence type="ECO:0000256" key="4">
    <source>
        <dbReference type="RuleBase" id="RU363062"/>
    </source>
</evidence>
<keyword evidence="2 4" id="KW-0548">Nucleotidyltransferase</keyword>
<dbReference type="EMBL" id="MN551110">
    <property type="protein sequence ID" value="QHD64740.1"/>
    <property type="molecule type" value="Genomic_RNA"/>
</dbReference>
<evidence type="ECO:0000256" key="3">
    <source>
        <dbReference type="ARBA" id="ARBA00022953"/>
    </source>
</evidence>
<keyword evidence="3 4" id="KW-0693">Viral RNA replication</keyword>
<accession>A0A6B9Q4W1</accession>
<dbReference type="GO" id="GO:0039694">
    <property type="term" value="P:viral RNA genome replication"/>
    <property type="evidence" value="ECO:0007669"/>
    <property type="project" value="InterPro"/>
</dbReference>
<proteinExistence type="predicted"/>
<keyword evidence="1 4" id="KW-0808">Transferase</keyword>
<keyword evidence="4" id="KW-0547">Nucleotide-binding</keyword>
<evidence type="ECO:0000313" key="6">
    <source>
        <dbReference type="EMBL" id="QHD64740.1"/>
    </source>
</evidence>
<dbReference type="SUPFAM" id="SSF56672">
    <property type="entry name" value="DNA/RNA polymerases"/>
    <property type="match status" value="1"/>
</dbReference>